<proteinExistence type="predicted"/>
<dbReference type="PANTHER" id="PTHR46082:SF6">
    <property type="entry name" value="AAA+ ATPASE DOMAIN-CONTAINING PROTEIN-RELATED"/>
    <property type="match status" value="1"/>
</dbReference>
<organism evidence="2 3">
    <name type="scientific">Cylindrodendrum hubeiense</name>
    <dbReference type="NCBI Taxonomy" id="595255"/>
    <lineage>
        <taxon>Eukaryota</taxon>
        <taxon>Fungi</taxon>
        <taxon>Dikarya</taxon>
        <taxon>Ascomycota</taxon>
        <taxon>Pezizomycotina</taxon>
        <taxon>Sordariomycetes</taxon>
        <taxon>Hypocreomycetidae</taxon>
        <taxon>Hypocreales</taxon>
        <taxon>Nectriaceae</taxon>
        <taxon>Cylindrodendrum</taxon>
    </lineage>
</organism>
<dbReference type="SUPFAM" id="SSF52540">
    <property type="entry name" value="P-loop containing nucleoside triphosphate hydrolases"/>
    <property type="match status" value="1"/>
</dbReference>
<keyword evidence="3" id="KW-1185">Reference proteome</keyword>
<sequence length="374" mass="40753">MATRATEFRPPRPTTRNSFEIAIICALTLEADAVNALFDVHWDDKGPPFDKAPGDPNAYSTGAIGRHNVVLAHMPGMGKSNAAIVASKCHMSFPNIKLALVVGICGAVPFVDSNTEIVLGDVVMSTGVIQYDFGRRLPEHFVPKNTLQDSLGRPSTEIRALLEKLGGIRDRKILGSELVRHLGDLQGVSELKATYPGIAHDRLFSSTYRHIRDGKTCEECECSGELVSRCRFDQGIPQPIVHFGLIASGDTVMKFGEERDTIARQLGVIGFEMESAAAACMKAFMSYWISSSPAVGVINESDGTSRCGVNYIPFPKNRAFVGRTDIIDTLKRMLFTEPINHQVALVGLGGMGKTQIALHLAHWTQETMYDSTSA</sequence>
<dbReference type="Gene3D" id="3.40.50.1580">
    <property type="entry name" value="Nucleoside phosphorylase domain"/>
    <property type="match status" value="1"/>
</dbReference>
<reference evidence="2" key="1">
    <citation type="submission" date="2020-03" db="EMBL/GenBank/DDBJ databases">
        <title>Draft Genome Sequence of Cylindrodendrum hubeiense.</title>
        <authorList>
            <person name="Buettner E."/>
            <person name="Kellner H."/>
        </authorList>
    </citation>
    <scope>NUCLEOTIDE SEQUENCE</scope>
    <source>
        <strain evidence="2">IHI 201604</strain>
    </source>
</reference>
<evidence type="ECO:0000259" key="1">
    <source>
        <dbReference type="Pfam" id="PF01048"/>
    </source>
</evidence>
<dbReference type="Pfam" id="PF01048">
    <property type="entry name" value="PNP_UDP_1"/>
    <property type="match status" value="1"/>
</dbReference>
<evidence type="ECO:0000313" key="2">
    <source>
        <dbReference type="EMBL" id="KAF7542397.1"/>
    </source>
</evidence>
<accession>A0A9P5H4R8</accession>
<dbReference type="GO" id="GO:0009116">
    <property type="term" value="P:nucleoside metabolic process"/>
    <property type="evidence" value="ECO:0007669"/>
    <property type="project" value="InterPro"/>
</dbReference>
<dbReference type="GO" id="GO:0003824">
    <property type="term" value="F:catalytic activity"/>
    <property type="evidence" value="ECO:0007669"/>
    <property type="project" value="InterPro"/>
</dbReference>
<dbReference type="Gene3D" id="3.40.50.300">
    <property type="entry name" value="P-loop containing nucleotide triphosphate hydrolases"/>
    <property type="match status" value="1"/>
</dbReference>
<feature type="domain" description="Nucleoside phosphorylase" evidence="1">
    <location>
        <begin position="20"/>
        <end position="164"/>
    </location>
</feature>
<dbReference type="SUPFAM" id="SSF53167">
    <property type="entry name" value="Purine and uridine phosphorylases"/>
    <property type="match status" value="1"/>
</dbReference>
<dbReference type="OrthoDB" id="1658288at2759"/>
<comment type="caution">
    <text evidence="2">The sequence shown here is derived from an EMBL/GenBank/DDBJ whole genome shotgun (WGS) entry which is preliminary data.</text>
</comment>
<dbReference type="InterPro" id="IPR053137">
    <property type="entry name" value="NLR-like"/>
</dbReference>
<dbReference type="PANTHER" id="PTHR46082">
    <property type="entry name" value="ATP/GTP-BINDING PROTEIN-RELATED"/>
    <property type="match status" value="1"/>
</dbReference>
<dbReference type="InterPro" id="IPR027417">
    <property type="entry name" value="P-loop_NTPase"/>
</dbReference>
<dbReference type="Proteomes" id="UP000722485">
    <property type="component" value="Unassembled WGS sequence"/>
</dbReference>
<evidence type="ECO:0000313" key="3">
    <source>
        <dbReference type="Proteomes" id="UP000722485"/>
    </source>
</evidence>
<protein>
    <recommendedName>
        <fullName evidence="1">Nucleoside phosphorylase domain-containing protein</fullName>
    </recommendedName>
</protein>
<name>A0A9P5H4R8_9HYPO</name>
<dbReference type="InterPro" id="IPR035994">
    <property type="entry name" value="Nucleoside_phosphorylase_sf"/>
</dbReference>
<gene>
    <name evidence="2" type="ORF">G7Z17_g11606</name>
</gene>
<dbReference type="InterPro" id="IPR000845">
    <property type="entry name" value="Nucleoside_phosphorylase_d"/>
</dbReference>
<dbReference type="AlphaFoldDB" id="A0A9P5H4R8"/>
<dbReference type="EMBL" id="JAANBB010000450">
    <property type="protein sequence ID" value="KAF7542397.1"/>
    <property type="molecule type" value="Genomic_DNA"/>
</dbReference>